<dbReference type="Gene3D" id="2.40.350.10">
    <property type="entry name" value="SO1590-like"/>
    <property type="match status" value="1"/>
</dbReference>
<dbReference type="Pfam" id="PF11528">
    <property type="entry name" value="DUF3224"/>
    <property type="match status" value="1"/>
</dbReference>
<dbReference type="InterPro" id="IPR021607">
    <property type="entry name" value="DUF3224"/>
</dbReference>
<dbReference type="OrthoDB" id="7947478at2"/>
<organism evidence="2 3">
    <name type="scientific">Streptomyces calvus</name>
    <dbReference type="NCBI Taxonomy" id="67282"/>
    <lineage>
        <taxon>Bacteria</taxon>
        <taxon>Bacillati</taxon>
        <taxon>Actinomycetota</taxon>
        <taxon>Actinomycetes</taxon>
        <taxon>Kitasatosporales</taxon>
        <taxon>Streptomycetaceae</taxon>
        <taxon>Streptomyces</taxon>
    </lineage>
</organism>
<evidence type="ECO:0000313" key="2">
    <source>
        <dbReference type="EMBL" id="QDI69594.1"/>
    </source>
</evidence>
<dbReference type="AlphaFoldDB" id="A0A514JQG8"/>
<name>A0A514JQG8_9ACTN</name>
<reference evidence="2 3" key="1">
    <citation type="submission" date="2017-07" db="EMBL/GenBank/DDBJ databases">
        <title>The Complete Genome of Streptomyces asterosporus-ZSY.</title>
        <authorList>
            <person name="Zhang S."/>
        </authorList>
    </citation>
    <scope>NUCLEOTIDE SEQUENCE [LARGE SCALE GENOMIC DNA]</scope>
    <source>
        <strain evidence="2 3">DSM 41452</strain>
    </source>
</reference>
<sequence>MAGPGRRRDRPRRRPDVPHTSDETQGKGTPVPAITGHFTFTDWKENPVTEEGTVPRLAHATVTNTFSGGIEAESTTCDYAIAYLTGTTGAFTGAELVGGRVDGRPGTFVLEERGRFEADGSVHCSFEVVEGSGTGELTGLRGSGGFTYRHGQTEVPYTFTYELE</sequence>
<protein>
    <recommendedName>
        <fullName evidence="4">DUF3224 domain-containing protein</fullName>
    </recommendedName>
</protein>
<dbReference type="Proteomes" id="UP000316215">
    <property type="component" value="Chromosome"/>
</dbReference>
<accession>A0A514JQG8</accession>
<gene>
    <name evidence="2" type="ORF">CD934_13445</name>
</gene>
<evidence type="ECO:0000256" key="1">
    <source>
        <dbReference type="SAM" id="MobiDB-lite"/>
    </source>
</evidence>
<proteinExistence type="predicted"/>
<dbReference type="EMBL" id="CP022310">
    <property type="protein sequence ID" value="QDI69594.1"/>
    <property type="molecule type" value="Genomic_DNA"/>
</dbReference>
<feature type="region of interest" description="Disordered" evidence="1">
    <location>
        <begin position="1"/>
        <end position="33"/>
    </location>
</feature>
<keyword evidence="3" id="KW-1185">Reference proteome</keyword>
<dbReference type="InterPro" id="IPR023159">
    <property type="entry name" value="SO1590-like_sf"/>
</dbReference>
<evidence type="ECO:0000313" key="3">
    <source>
        <dbReference type="Proteomes" id="UP000316215"/>
    </source>
</evidence>
<feature type="compositionally biased region" description="Basic residues" evidence="1">
    <location>
        <begin position="1"/>
        <end position="13"/>
    </location>
</feature>
<feature type="compositionally biased region" description="Basic and acidic residues" evidence="1">
    <location>
        <begin position="14"/>
        <end position="25"/>
    </location>
</feature>
<dbReference type="SUPFAM" id="SSF159238">
    <property type="entry name" value="SO1590-like"/>
    <property type="match status" value="1"/>
</dbReference>
<evidence type="ECO:0008006" key="4">
    <source>
        <dbReference type="Google" id="ProtNLM"/>
    </source>
</evidence>
<dbReference type="KEGG" id="sast:CD934_13445"/>